<dbReference type="AlphaFoldDB" id="L0HDS7"/>
<keyword evidence="3" id="KW-1185">Reference proteome</keyword>
<dbReference type="PANTHER" id="PTHR43130:SF3">
    <property type="entry name" value="HTH-TYPE TRANSCRIPTIONAL REGULATOR RV1931C"/>
    <property type="match status" value="1"/>
</dbReference>
<keyword evidence="2" id="KW-0378">Hydrolase</keyword>
<evidence type="ECO:0000313" key="2">
    <source>
        <dbReference type="EMBL" id="AGB02150.1"/>
    </source>
</evidence>
<dbReference type="GO" id="GO:0006355">
    <property type="term" value="P:regulation of DNA-templated transcription"/>
    <property type="evidence" value="ECO:0007669"/>
    <property type="project" value="TreeGrafter"/>
</dbReference>
<dbReference type="Gene3D" id="3.40.50.880">
    <property type="match status" value="1"/>
</dbReference>
<dbReference type="PANTHER" id="PTHR43130">
    <property type="entry name" value="ARAC-FAMILY TRANSCRIPTIONAL REGULATOR"/>
    <property type="match status" value="1"/>
</dbReference>
<gene>
    <name evidence="2" type="ordered locus">Metfor_1102</name>
</gene>
<feature type="domain" description="DJ-1/PfpI" evidence="1">
    <location>
        <begin position="3"/>
        <end position="173"/>
    </location>
</feature>
<name>L0HDS7_METFS</name>
<dbReference type="InterPro" id="IPR029062">
    <property type="entry name" value="Class_I_gatase-like"/>
</dbReference>
<dbReference type="CDD" id="cd03140">
    <property type="entry name" value="GATase1_PfpI_3"/>
    <property type="match status" value="1"/>
</dbReference>
<evidence type="ECO:0000259" key="1">
    <source>
        <dbReference type="Pfam" id="PF01965"/>
    </source>
</evidence>
<evidence type="ECO:0000313" key="3">
    <source>
        <dbReference type="Proteomes" id="UP000010824"/>
    </source>
</evidence>
<dbReference type="eggNOG" id="arCOG00769">
    <property type="taxonomic scope" value="Archaea"/>
</dbReference>
<proteinExistence type="predicted"/>
<dbReference type="Proteomes" id="UP000010824">
    <property type="component" value="Chromosome"/>
</dbReference>
<dbReference type="RefSeq" id="WP_015285114.1">
    <property type="nucleotide sequence ID" value="NC_019943.1"/>
</dbReference>
<dbReference type="EMBL" id="CP003167">
    <property type="protein sequence ID" value="AGB02150.1"/>
    <property type="molecule type" value="Genomic_DNA"/>
</dbReference>
<protein>
    <submittedName>
        <fullName evidence="2">Putative intracellular protease/amidase</fullName>
    </submittedName>
</protein>
<dbReference type="Pfam" id="PF01965">
    <property type="entry name" value="DJ-1_PfpI"/>
    <property type="match status" value="1"/>
</dbReference>
<accession>L0HDS7</accession>
<dbReference type="GO" id="GO:0006508">
    <property type="term" value="P:proteolysis"/>
    <property type="evidence" value="ECO:0007669"/>
    <property type="project" value="UniProtKB-KW"/>
</dbReference>
<dbReference type="SUPFAM" id="SSF52317">
    <property type="entry name" value="Class I glutamine amidotransferase-like"/>
    <property type="match status" value="1"/>
</dbReference>
<dbReference type="STRING" id="593750.Metfor_1102"/>
<dbReference type="InterPro" id="IPR002818">
    <property type="entry name" value="DJ-1/PfpI"/>
</dbReference>
<keyword evidence="2" id="KW-0645">Protease</keyword>
<dbReference type="HOGENOM" id="CLU_000445_44_5_2"/>
<organism evidence="2 3">
    <name type="scientific">Methanoregula formicica (strain DSM 22288 / NBRC 105244 / SMSP)</name>
    <dbReference type="NCBI Taxonomy" id="593750"/>
    <lineage>
        <taxon>Archaea</taxon>
        <taxon>Methanobacteriati</taxon>
        <taxon>Methanobacteriota</taxon>
        <taxon>Stenosarchaea group</taxon>
        <taxon>Methanomicrobia</taxon>
        <taxon>Methanomicrobiales</taxon>
        <taxon>Methanoregulaceae</taxon>
        <taxon>Methanoregula</taxon>
    </lineage>
</organism>
<reference evidence="2 3" key="2">
    <citation type="journal article" date="2014" name="Genome Announc.">
        <title>Complete Genome Sequence of Methanoregula formicica SMSPT, a Mesophilic Hydrogenotrophic Methanogen Isolated from a Methanogenic Upflow Anaerobic Sludge Blanket Reactor.</title>
        <authorList>
            <person name="Yamamoto K."/>
            <person name="Tamaki H."/>
            <person name="Cadillo-Quiroz H."/>
            <person name="Imachi H."/>
            <person name="Kyrpides N."/>
            <person name="Woyke T."/>
            <person name="Goodwin L."/>
            <person name="Zinder S.H."/>
            <person name="Kamagata Y."/>
            <person name="Liu W.T."/>
        </authorList>
    </citation>
    <scope>NUCLEOTIDE SEQUENCE [LARGE SCALE GENOMIC DNA]</scope>
    <source>
        <strain evidence="3">DSM 22288 / NBRC 105244 / SMSP</strain>
    </source>
</reference>
<sequence>MSSIYFAVLDTLSDWETGHVLAELHSGRFLKDPSLWYDVVLCGRTRDTITTMGGLHLKPDVLIGEIQPDEGDLLLLPGADTWLNPEQAPVIAKVREVLESGATVGAVCGATFGLANAGLLDNRPHTSNDLEALKMFCPAYRGGQFYVNEPAVTDGNLVTASGLAPVEFACHIFRQLGVMTPATLDAWHKLCLTRKPEYFYALMQSRAGTGPAQGTPE</sequence>
<dbReference type="InterPro" id="IPR052158">
    <property type="entry name" value="INH-QAR"/>
</dbReference>
<dbReference type="InParanoid" id="L0HDS7"/>
<dbReference type="KEGG" id="mfo:Metfor_1102"/>
<dbReference type="GeneID" id="14310415"/>
<reference evidence="3" key="1">
    <citation type="submission" date="2011-12" db="EMBL/GenBank/DDBJ databases">
        <title>Complete sequence of Methanoregula formicicum SMSP.</title>
        <authorList>
            <person name="Lucas S."/>
            <person name="Han J."/>
            <person name="Lapidus A."/>
            <person name="Cheng J.-F."/>
            <person name="Goodwin L."/>
            <person name="Pitluck S."/>
            <person name="Peters L."/>
            <person name="Ovchinnikova G."/>
            <person name="Teshima H."/>
            <person name="Detter J.C."/>
            <person name="Han C."/>
            <person name="Tapia R."/>
            <person name="Land M."/>
            <person name="Hauser L."/>
            <person name="Kyrpides N."/>
            <person name="Ivanova N."/>
            <person name="Pagani I."/>
            <person name="Imachi H."/>
            <person name="Tamaki H."/>
            <person name="Sekiguchi Y."/>
            <person name="Kamagata Y."/>
            <person name="Cadillo-Quiroz H."/>
            <person name="Zinder S."/>
            <person name="Liu W.-T."/>
            <person name="Woyke T."/>
        </authorList>
    </citation>
    <scope>NUCLEOTIDE SEQUENCE [LARGE SCALE GENOMIC DNA]</scope>
    <source>
        <strain evidence="3">DSM 22288 / NBRC 105244 / SMSP</strain>
    </source>
</reference>
<dbReference type="OrthoDB" id="67923at2157"/>
<dbReference type="GO" id="GO:0008233">
    <property type="term" value="F:peptidase activity"/>
    <property type="evidence" value="ECO:0007669"/>
    <property type="project" value="UniProtKB-KW"/>
</dbReference>